<evidence type="ECO:0000259" key="6">
    <source>
        <dbReference type="PROSITE" id="PS50811"/>
    </source>
</evidence>
<name>A0A6A3CK72_HIBSY</name>
<evidence type="ECO:0000313" key="7">
    <source>
        <dbReference type="EMBL" id="KAE8727811.1"/>
    </source>
</evidence>
<feature type="domain" description="WRKY" evidence="6">
    <location>
        <begin position="58"/>
        <end position="123"/>
    </location>
</feature>
<dbReference type="SUPFAM" id="SSF118290">
    <property type="entry name" value="WRKY DNA-binding domain"/>
    <property type="match status" value="1"/>
</dbReference>
<gene>
    <name evidence="7" type="ORF">F3Y22_tig00005294pilonHSYRG00042</name>
</gene>
<dbReference type="InterPro" id="IPR003657">
    <property type="entry name" value="WRKY_dom"/>
</dbReference>
<keyword evidence="2" id="KW-0805">Transcription regulation</keyword>
<dbReference type="GO" id="GO:0005634">
    <property type="term" value="C:nucleus"/>
    <property type="evidence" value="ECO:0007669"/>
    <property type="project" value="UniProtKB-SubCell"/>
</dbReference>
<evidence type="ECO:0000256" key="1">
    <source>
        <dbReference type="ARBA" id="ARBA00004123"/>
    </source>
</evidence>
<comment type="subcellular location">
    <subcellularLocation>
        <location evidence="1">Nucleus</location>
    </subcellularLocation>
</comment>
<dbReference type="SMART" id="SM00774">
    <property type="entry name" value="WRKY"/>
    <property type="match status" value="1"/>
</dbReference>
<dbReference type="FunFam" id="2.20.25.80:FF:000003">
    <property type="entry name" value="WRKY transcription factor 57"/>
    <property type="match status" value="1"/>
</dbReference>
<evidence type="ECO:0000256" key="3">
    <source>
        <dbReference type="ARBA" id="ARBA00023125"/>
    </source>
</evidence>
<dbReference type="GO" id="GO:0043565">
    <property type="term" value="F:sequence-specific DNA binding"/>
    <property type="evidence" value="ECO:0007669"/>
    <property type="project" value="InterPro"/>
</dbReference>
<keyword evidence="8" id="KW-1185">Reference proteome</keyword>
<dbReference type="Gene3D" id="2.20.25.80">
    <property type="entry name" value="WRKY domain"/>
    <property type="match status" value="1"/>
</dbReference>
<dbReference type="PANTHER" id="PTHR31221">
    <property type="entry name" value="WRKY TRANSCRIPTION FACTOR PROTEIN 1-RELATED"/>
    <property type="match status" value="1"/>
</dbReference>
<evidence type="ECO:0000256" key="4">
    <source>
        <dbReference type="ARBA" id="ARBA00023163"/>
    </source>
</evidence>
<dbReference type="Proteomes" id="UP000436088">
    <property type="component" value="Unassembled WGS sequence"/>
</dbReference>
<evidence type="ECO:0000256" key="2">
    <source>
        <dbReference type="ARBA" id="ARBA00023015"/>
    </source>
</evidence>
<accession>A0A6A3CK72</accession>
<dbReference type="Pfam" id="PF03106">
    <property type="entry name" value="WRKY"/>
    <property type="match status" value="1"/>
</dbReference>
<evidence type="ECO:0000256" key="5">
    <source>
        <dbReference type="ARBA" id="ARBA00023242"/>
    </source>
</evidence>
<proteinExistence type="predicted"/>
<dbReference type="GO" id="GO:0003700">
    <property type="term" value="F:DNA-binding transcription factor activity"/>
    <property type="evidence" value="ECO:0007669"/>
    <property type="project" value="InterPro"/>
</dbReference>
<dbReference type="OrthoDB" id="693960at2759"/>
<dbReference type="InterPro" id="IPR044810">
    <property type="entry name" value="WRKY_plant"/>
</dbReference>
<dbReference type="AlphaFoldDB" id="A0A6A3CK72"/>
<dbReference type="PROSITE" id="PS50811">
    <property type="entry name" value="WRKY"/>
    <property type="match status" value="1"/>
</dbReference>
<keyword evidence="4" id="KW-0804">Transcription</keyword>
<organism evidence="7 8">
    <name type="scientific">Hibiscus syriacus</name>
    <name type="common">Rose of Sharon</name>
    <dbReference type="NCBI Taxonomy" id="106335"/>
    <lineage>
        <taxon>Eukaryota</taxon>
        <taxon>Viridiplantae</taxon>
        <taxon>Streptophyta</taxon>
        <taxon>Embryophyta</taxon>
        <taxon>Tracheophyta</taxon>
        <taxon>Spermatophyta</taxon>
        <taxon>Magnoliopsida</taxon>
        <taxon>eudicotyledons</taxon>
        <taxon>Gunneridae</taxon>
        <taxon>Pentapetalae</taxon>
        <taxon>rosids</taxon>
        <taxon>malvids</taxon>
        <taxon>Malvales</taxon>
        <taxon>Malvaceae</taxon>
        <taxon>Malvoideae</taxon>
        <taxon>Hibiscus</taxon>
    </lineage>
</organism>
<keyword evidence="5" id="KW-0539">Nucleus</keyword>
<dbReference type="EMBL" id="VEPZ02000301">
    <property type="protein sequence ID" value="KAE8727811.1"/>
    <property type="molecule type" value="Genomic_DNA"/>
</dbReference>
<dbReference type="PANTHER" id="PTHR31221:SF112">
    <property type="entry name" value="WRKY TRANSCRIPTION FACTOR 50-RELATED"/>
    <property type="match status" value="1"/>
</dbReference>
<evidence type="ECO:0000313" key="8">
    <source>
        <dbReference type="Proteomes" id="UP000436088"/>
    </source>
</evidence>
<comment type="caution">
    <text evidence="7">The sequence shown here is derived from an EMBL/GenBank/DDBJ whole genome shotgun (WGS) entry which is preliminary data.</text>
</comment>
<reference evidence="7" key="1">
    <citation type="submission" date="2019-09" db="EMBL/GenBank/DDBJ databases">
        <title>Draft genome information of white flower Hibiscus syriacus.</title>
        <authorList>
            <person name="Kim Y.-M."/>
        </authorList>
    </citation>
    <scope>NUCLEOTIDE SEQUENCE [LARGE SCALE GENOMIC DNA]</scope>
    <source>
        <strain evidence="7">YM2019G1</strain>
    </source>
</reference>
<protein>
    <submittedName>
        <fullName evidence="7">WRKY transcription factor 12</fullName>
    </submittedName>
</protein>
<keyword evidence="3" id="KW-0238">DNA-binding</keyword>
<sequence length="130" mass="14969">MELNSEHFLLLPQPETASTTLSPVNPGGRACVDYTLQTNEGYATTMEGKVKIAFRTKSGVEVMDDGYKWRKYGKKMIKDNPNPRHYYRCSRAGCKVKKRVERDREDGRFVITTYEGRHNHETPHSSPPYN</sequence>
<dbReference type="InterPro" id="IPR036576">
    <property type="entry name" value="WRKY_dom_sf"/>
</dbReference>